<reference evidence="2" key="1">
    <citation type="submission" date="2022-06" db="EMBL/GenBank/DDBJ databases">
        <title>Uncovering the hologenomic basis of an extraordinary plant invasion.</title>
        <authorList>
            <person name="Bieker V.C."/>
            <person name="Martin M.D."/>
            <person name="Gilbert T."/>
            <person name="Hodgins K."/>
            <person name="Battlay P."/>
            <person name="Petersen B."/>
            <person name="Wilson J."/>
        </authorList>
    </citation>
    <scope>NUCLEOTIDE SEQUENCE</scope>
    <source>
        <strain evidence="2">AA19_3_7</strain>
        <tissue evidence="2">Leaf</tissue>
    </source>
</reference>
<dbReference type="AlphaFoldDB" id="A0AAD5CCT9"/>
<evidence type="ECO:0008006" key="4">
    <source>
        <dbReference type="Google" id="ProtNLM"/>
    </source>
</evidence>
<feature type="non-terminal residue" evidence="2">
    <location>
        <position position="166"/>
    </location>
</feature>
<organism evidence="2 3">
    <name type="scientific">Ambrosia artemisiifolia</name>
    <name type="common">Common ragweed</name>
    <dbReference type="NCBI Taxonomy" id="4212"/>
    <lineage>
        <taxon>Eukaryota</taxon>
        <taxon>Viridiplantae</taxon>
        <taxon>Streptophyta</taxon>
        <taxon>Embryophyta</taxon>
        <taxon>Tracheophyta</taxon>
        <taxon>Spermatophyta</taxon>
        <taxon>Magnoliopsida</taxon>
        <taxon>eudicotyledons</taxon>
        <taxon>Gunneridae</taxon>
        <taxon>Pentapetalae</taxon>
        <taxon>asterids</taxon>
        <taxon>campanulids</taxon>
        <taxon>Asterales</taxon>
        <taxon>Asteraceae</taxon>
        <taxon>Asteroideae</taxon>
        <taxon>Heliantheae alliance</taxon>
        <taxon>Heliantheae</taxon>
        <taxon>Ambrosia</taxon>
    </lineage>
</organism>
<accession>A0AAD5CCT9</accession>
<protein>
    <recommendedName>
        <fullName evidence="4">Agenet domain-containing protein</fullName>
    </recommendedName>
</protein>
<dbReference type="PANTHER" id="PTHR36805">
    <property type="entry name" value="AGENET DOMAIN-CONTAINING PROTEIN"/>
    <property type="match status" value="1"/>
</dbReference>
<name>A0AAD5CCT9_AMBAR</name>
<evidence type="ECO:0000256" key="1">
    <source>
        <dbReference type="SAM" id="MobiDB-lite"/>
    </source>
</evidence>
<keyword evidence="3" id="KW-1185">Reference proteome</keyword>
<dbReference type="PANTHER" id="PTHR36805:SF7">
    <property type="entry name" value="AGENET DOMAIN-CONTAINING PROTEIN"/>
    <property type="match status" value="1"/>
</dbReference>
<sequence length="166" mass="19506">SKERVEKKRKKKKKKKRTDSKLKIPVNRMEKGGFEVGQLAEMKSFQKGYRSAWFRCKIKDIDLKEEKILPDYYDFDPAKLIWEKLYRVPRGGRKSKNLKRHLMVRPQYPMMYKKSEMPPLDSVSQVELPMPPLGDGKKGEEGKHEASCNEFRPSLICVQSENQIMA</sequence>
<proteinExistence type="predicted"/>
<comment type="caution">
    <text evidence="2">The sequence shown here is derived from an EMBL/GenBank/DDBJ whole genome shotgun (WGS) entry which is preliminary data.</text>
</comment>
<feature type="region of interest" description="Disordered" evidence="1">
    <location>
        <begin position="1"/>
        <end position="21"/>
    </location>
</feature>
<gene>
    <name evidence="2" type="ORF">M8C21_018047</name>
</gene>
<feature type="compositionally biased region" description="Basic residues" evidence="1">
    <location>
        <begin position="7"/>
        <end position="18"/>
    </location>
</feature>
<evidence type="ECO:0000313" key="3">
    <source>
        <dbReference type="Proteomes" id="UP001206925"/>
    </source>
</evidence>
<dbReference type="EMBL" id="JAMZMK010008609">
    <property type="protein sequence ID" value="KAI7739532.1"/>
    <property type="molecule type" value="Genomic_DNA"/>
</dbReference>
<evidence type="ECO:0000313" key="2">
    <source>
        <dbReference type="EMBL" id="KAI7739532.1"/>
    </source>
</evidence>
<dbReference type="Proteomes" id="UP001206925">
    <property type="component" value="Unassembled WGS sequence"/>
</dbReference>